<evidence type="ECO:0000313" key="1">
    <source>
        <dbReference type="EMBL" id="UWE04132.1"/>
    </source>
</evidence>
<accession>A0ABY5U3C3</accession>
<dbReference type="EMBL" id="CP103866">
    <property type="protein sequence ID" value="UWE04132.1"/>
    <property type="molecule type" value="Genomic_DNA"/>
</dbReference>
<keyword evidence="2" id="KW-1185">Reference proteome</keyword>
<proteinExistence type="predicted"/>
<sequence length="56" mass="6087">MIKNGEEASGHALKFIGEARCPTFGSGAAFLLFFVAAKQQFQTSLRIRLGTKLATR</sequence>
<reference evidence="1" key="1">
    <citation type="submission" date="2022-08" db="EMBL/GenBank/DDBJ databases">
        <title>The complete genome sequence of the thermophilic bacterium Laceyella sacchari FBKL4.010 reveals the basis for tetramethylpyrazine biosynthesis in Moutai-flavor Daqu.</title>
        <authorList>
            <person name="Li D."/>
            <person name="Huang W."/>
            <person name="Wang C."/>
            <person name="Qiu S."/>
        </authorList>
    </citation>
    <scope>NUCLEOTIDE SEQUENCE</scope>
    <source>
        <strain evidence="1">FBKL4.014</strain>
    </source>
</reference>
<name>A0ABY5U3C3_LACSH</name>
<protein>
    <submittedName>
        <fullName evidence="1">Uncharacterized protein</fullName>
    </submittedName>
</protein>
<dbReference type="RefSeq" id="WP_259436237.1">
    <property type="nucleotide sequence ID" value="NZ_CP103866.1"/>
</dbReference>
<evidence type="ECO:0000313" key="2">
    <source>
        <dbReference type="Proteomes" id="UP001058650"/>
    </source>
</evidence>
<dbReference type="Proteomes" id="UP001058650">
    <property type="component" value="Chromosome"/>
</dbReference>
<organism evidence="1 2">
    <name type="scientific">Laceyella sacchari</name>
    <name type="common">Thermoactinomyces thalpophilus</name>
    <dbReference type="NCBI Taxonomy" id="37482"/>
    <lineage>
        <taxon>Bacteria</taxon>
        <taxon>Bacillati</taxon>
        <taxon>Bacillota</taxon>
        <taxon>Bacilli</taxon>
        <taxon>Bacillales</taxon>
        <taxon>Thermoactinomycetaceae</taxon>
        <taxon>Laceyella</taxon>
    </lineage>
</organism>
<gene>
    <name evidence="1" type="ORF">NYR52_02910</name>
</gene>